<evidence type="ECO:0000259" key="7">
    <source>
        <dbReference type="PROSITE" id="PS51999"/>
    </source>
</evidence>
<name>A0A022Q5R1_ERYGU</name>
<keyword evidence="9" id="KW-1185">Reference proteome</keyword>
<reference evidence="8 9" key="1">
    <citation type="journal article" date="2013" name="Proc. Natl. Acad. Sci. U.S.A.">
        <title>Fine-scale variation in meiotic recombination in Mimulus inferred from population shotgun sequencing.</title>
        <authorList>
            <person name="Hellsten U."/>
            <person name="Wright K.M."/>
            <person name="Jenkins J."/>
            <person name="Shu S."/>
            <person name="Yuan Y."/>
            <person name="Wessler S.R."/>
            <person name="Schmutz J."/>
            <person name="Willis J.H."/>
            <person name="Rokhsar D.S."/>
        </authorList>
    </citation>
    <scope>NUCLEOTIDE SEQUENCE [LARGE SCALE GENOMIC DNA]</scope>
    <source>
        <strain evidence="9">cv. DUN x IM62</strain>
    </source>
</reference>
<dbReference type="STRING" id="4155.A0A022Q5R1"/>
<evidence type="ECO:0000256" key="1">
    <source>
        <dbReference type="ARBA" id="ARBA00022723"/>
    </source>
</evidence>
<gene>
    <name evidence="8" type="ORF">MIMGU_mgv1a004119mg</name>
</gene>
<dbReference type="eggNOG" id="ENOG502RRN4">
    <property type="taxonomic scope" value="Eukaryota"/>
</dbReference>
<evidence type="ECO:0000256" key="6">
    <source>
        <dbReference type="SAM" id="MobiDB-lite"/>
    </source>
</evidence>
<evidence type="ECO:0000256" key="3">
    <source>
        <dbReference type="ARBA" id="ARBA00022833"/>
    </source>
</evidence>
<keyword evidence="3" id="KW-0862">Zinc</keyword>
<dbReference type="Proteomes" id="UP000030748">
    <property type="component" value="Unassembled WGS sequence"/>
</dbReference>
<evidence type="ECO:0000313" key="9">
    <source>
        <dbReference type="Proteomes" id="UP000030748"/>
    </source>
</evidence>
<proteinExistence type="predicted"/>
<dbReference type="GO" id="GO:0008270">
    <property type="term" value="F:zinc ion binding"/>
    <property type="evidence" value="ECO:0007669"/>
    <property type="project" value="UniProtKB-KW"/>
</dbReference>
<feature type="compositionally biased region" description="Polar residues" evidence="6">
    <location>
        <begin position="176"/>
        <end position="191"/>
    </location>
</feature>
<dbReference type="Pfam" id="PF06839">
    <property type="entry name" value="Zn_ribbon_GRF"/>
    <property type="match status" value="1"/>
</dbReference>
<dbReference type="PROSITE" id="PS51999">
    <property type="entry name" value="ZF_GRF"/>
    <property type="match status" value="1"/>
</dbReference>
<sequence>MKGMWSDHFAAADKPSEESSPPCKTHGLWSEIFPSADESTPPPPPHHETCSAAVEPPPLSRYEMFSPAAPPLPRYERCLICPKCNAASCRLLTSSTTQNPGRRFYICPAPANNVGLGEGSCGYKVWKDELEVSSTTQADVRTCSFRSTLSNSNSSTSPVSIDQIDEVADYDSPVIDNSPSNTIEQLQSDKPSGSLRRANKRSRYGDLEAHSLTIRLEILDQWRNARSDMNSVSIEHCWKKAAVRQNLSSELLGWWGRLAFHPKPCLSTHPSKPFARYVSSPLESSSAVEDGTLVNSGDSITLTRNLLGFEPPLLNPDQENELSRIKPICVTPNTKPDNFMSKSISKAFSEAAEHLQNDLLTLLENMDVKEHEAMTEAAEATFAALDRLLINHQEFKKRANEFIHCAMLLSEIEQSMPENDSYQKLAEHCTAEKTRLDEINCVHTEVVDNVTSSKKRLKLAQEEISSTMDLLFQIEAELSCCEVELKNMEHELEKISEKKEVLEGNYTIASKELESSLKLREKKEADRNAAKAAFNTARALLRG</sequence>
<evidence type="ECO:0000256" key="2">
    <source>
        <dbReference type="ARBA" id="ARBA00022771"/>
    </source>
</evidence>
<feature type="region of interest" description="Disordered" evidence="6">
    <location>
        <begin position="176"/>
        <end position="201"/>
    </location>
</feature>
<dbReference type="EMBL" id="KI632162">
    <property type="protein sequence ID" value="EYU23326.1"/>
    <property type="molecule type" value="Genomic_DNA"/>
</dbReference>
<keyword evidence="2 4" id="KW-0863">Zinc-finger</keyword>
<dbReference type="PANTHER" id="PTHR33680:SF1">
    <property type="entry name" value="OS05G0489500 PROTEIN"/>
    <property type="match status" value="1"/>
</dbReference>
<keyword evidence="5" id="KW-0175">Coiled coil</keyword>
<dbReference type="PANTHER" id="PTHR33680">
    <property type="entry name" value="OS07G0190500 PROTEIN"/>
    <property type="match status" value="1"/>
</dbReference>
<organism evidence="8 9">
    <name type="scientific">Erythranthe guttata</name>
    <name type="common">Yellow monkey flower</name>
    <name type="synonym">Mimulus guttatus</name>
    <dbReference type="NCBI Taxonomy" id="4155"/>
    <lineage>
        <taxon>Eukaryota</taxon>
        <taxon>Viridiplantae</taxon>
        <taxon>Streptophyta</taxon>
        <taxon>Embryophyta</taxon>
        <taxon>Tracheophyta</taxon>
        <taxon>Spermatophyta</taxon>
        <taxon>Magnoliopsida</taxon>
        <taxon>eudicotyledons</taxon>
        <taxon>Gunneridae</taxon>
        <taxon>Pentapetalae</taxon>
        <taxon>asterids</taxon>
        <taxon>lamiids</taxon>
        <taxon>Lamiales</taxon>
        <taxon>Phrymaceae</taxon>
        <taxon>Erythranthe</taxon>
    </lineage>
</organism>
<feature type="region of interest" description="Disordered" evidence="6">
    <location>
        <begin position="1"/>
        <end position="53"/>
    </location>
</feature>
<feature type="coiled-coil region" evidence="5">
    <location>
        <begin position="471"/>
        <end position="512"/>
    </location>
</feature>
<evidence type="ECO:0000313" key="8">
    <source>
        <dbReference type="EMBL" id="EYU23326.1"/>
    </source>
</evidence>
<dbReference type="InterPro" id="IPR010666">
    <property type="entry name" value="Znf_GRF"/>
</dbReference>
<keyword evidence="1" id="KW-0479">Metal-binding</keyword>
<accession>A0A022Q5R1</accession>
<evidence type="ECO:0000256" key="5">
    <source>
        <dbReference type="SAM" id="Coils"/>
    </source>
</evidence>
<dbReference type="AlphaFoldDB" id="A0A022Q5R1"/>
<protein>
    <recommendedName>
        <fullName evidence="7">GRF-type domain-containing protein</fullName>
    </recommendedName>
</protein>
<feature type="domain" description="GRF-type" evidence="7">
    <location>
        <begin position="81"/>
        <end position="130"/>
    </location>
</feature>
<evidence type="ECO:0000256" key="4">
    <source>
        <dbReference type="PROSITE-ProRule" id="PRU01343"/>
    </source>
</evidence>